<name>A0ABN0MZR0_9CHLA</name>
<accession>A0ABN0MZR0</accession>
<gene>
    <name evidence="1" type="ORF">H359_0538</name>
</gene>
<comment type="caution">
    <text evidence="1">The sequence shown here is derived from an EMBL/GenBank/DDBJ whole genome shotgun (WGS) entry which is preliminary data.</text>
</comment>
<reference evidence="1 2" key="1">
    <citation type="submission" date="2013-07" db="EMBL/GenBank/DDBJ databases">
        <title>Isolation of a new Chlamydia species from the feral Sacred Ibis (Threskiornis aethiopicus): Chlamydia ibidis.</title>
        <authorList>
            <person name="Vorimore F."/>
            <person name="Hsia R.-C."/>
            <person name="Huot-Creasy H."/>
            <person name="Bastian S."/>
            <person name="Deruyter L."/>
            <person name="Passet A."/>
            <person name="Sachse K."/>
            <person name="Bavoil P."/>
            <person name="Myers G."/>
            <person name="Laroucau K."/>
        </authorList>
    </citation>
    <scope>NUCLEOTIDE SEQUENCE [LARGE SCALE GENOMIC DNA]</scope>
    <source>
        <strain evidence="1 2">10-1398/6</strain>
    </source>
</reference>
<evidence type="ECO:0000313" key="2">
    <source>
        <dbReference type="Proteomes" id="UP000016064"/>
    </source>
</evidence>
<keyword evidence="2" id="KW-1185">Reference proteome</keyword>
<dbReference type="Proteomes" id="UP000016064">
    <property type="component" value="Unassembled WGS sequence"/>
</dbReference>
<sequence length="68" mass="7540">MGRILYILNANRSLQLDDCNIRCAKNILNFFLFLSISSSGSDSGSPESLSFFSFLSYGNVETILILVL</sequence>
<protein>
    <recommendedName>
        <fullName evidence="3">Nef attachable domain protein</fullName>
    </recommendedName>
</protein>
<proteinExistence type="predicted"/>
<organism evidence="1 2">
    <name type="scientific">Chlamydia ibidis 10-1398/6</name>
    <dbReference type="NCBI Taxonomy" id="1046581"/>
    <lineage>
        <taxon>Bacteria</taxon>
        <taxon>Pseudomonadati</taxon>
        <taxon>Chlamydiota</taxon>
        <taxon>Chlamydiia</taxon>
        <taxon>Chlamydiales</taxon>
        <taxon>Chlamydiaceae</taxon>
        <taxon>Chlamydia/Chlamydophila group</taxon>
        <taxon>Chlamydia</taxon>
    </lineage>
</organism>
<evidence type="ECO:0008006" key="3">
    <source>
        <dbReference type="Google" id="ProtNLM"/>
    </source>
</evidence>
<evidence type="ECO:0000313" key="1">
    <source>
        <dbReference type="EMBL" id="EQM62749.1"/>
    </source>
</evidence>
<dbReference type="EMBL" id="APJW01000002">
    <property type="protein sequence ID" value="EQM62749.1"/>
    <property type="molecule type" value="Genomic_DNA"/>
</dbReference>